<evidence type="ECO:0000256" key="5">
    <source>
        <dbReference type="ARBA" id="ARBA00023136"/>
    </source>
</evidence>
<feature type="transmembrane region" description="Helical" evidence="6">
    <location>
        <begin position="47"/>
        <end position="71"/>
    </location>
</feature>
<feature type="domain" description="EamA" evidence="7">
    <location>
        <begin position="170"/>
        <end position="302"/>
    </location>
</feature>
<keyword evidence="4 6" id="KW-1133">Transmembrane helix</keyword>
<feature type="transmembrane region" description="Helical" evidence="6">
    <location>
        <begin position="83"/>
        <end position="103"/>
    </location>
</feature>
<keyword evidence="9" id="KW-1185">Reference proteome</keyword>
<dbReference type="AlphaFoldDB" id="A0A158AMU0"/>
<feature type="transmembrane region" description="Helical" evidence="6">
    <location>
        <begin position="261"/>
        <end position="279"/>
    </location>
</feature>
<name>A0A158AMU0_9BURK</name>
<comment type="subcellular location">
    <subcellularLocation>
        <location evidence="1">Membrane</location>
        <topology evidence="1">Multi-pass membrane protein</topology>
    </subcellularLocation>
</comment>
<dbReference type="PANTHER" id="PTHR32322:SF2">
    <property type="entry name" value="EAMA DOMAIN-CONTAINING PROTEIN"/>
    <property type="match status" value="1"/>
</dbReference>
<dbReference type="SUPFAM" id="SSF103481">
    <property type="entry name" value="Multidrug resistance efflux transporter EmrE"/>
    <property type="match status" value="2"/>
</dbReference>
<feature type="transmembrane region" description="Helical" evidence="6">
    <location>
        <begin position="166"/>
        <end position="186"/>
    </location>
</feature>
<gene>
    <name evidence="8" type="ORF">AWB77_01933</name>
</gene>
<sequence>MAQAPHIERQEDSSTQRERRWLTTGGPILFLLLWSAGFPIAKTGLHYASPLTFLAIRFALSVGVLLAVCAVKRPQWPRNARAWLHLGVVGFLVQVMYFGLSYLSMTAGIATSVLALIVSLQPILVGVLAPQFVGERIGVRRWIGLLLGLAGAAGVIVARGTLHAEALGPVLLAIGALIGITGAMLYEKRLGTAQDPVTSNLVQYSVGFVFCAPMALLFEHTQVQWTPTLIATLAYLVIGNSLIAITLLLAMTRAGKVSQVASLFFFVPPAAAVLSYFFLGEVLPAAAWWAMGVAVSGVAIATWNPRK</sequence>
<evidence type="ECO:0000256" key="3">
    <source>
        <dbReference type="ARBA" id="ARBA00022692"/>
    </source>
</evidence>
<dbReference type="STRING" id="1777138.AWB77_01933"/>
<dbReference type="InterPro" id="IPR050638">
    <property type="entry name" value="AA-Vitamin_Transporters"/>
</dbReference>
<comment type="similarity">
    <text evidence="2">Belongs to the EamA transporter family.</text>
</comment>
<evidence type="ECO:0000313" key="9">
    <source>
        <dbReference type="Proteomes" id="UP000054903"/>
    </source>
</evidence>
<feature type="domain" description="EamA" evidence="7">
    <location>
        <begin position="29"/>
        <end position="156"/>
    </location>
</feature>
<feature type="transmembrane region" description="Helical" evidence="6">
    <location>
        <begin position="198"/>
        <end position="218"/>
    </location>
</feature>
<dbReference type="OrthoDB" id="9809509at2"/>
<organism evidence="8 9">
    <name type="scientific">Caballeronia fortuita</name>
    <dbReference type="NCBI Taxonomy" id="1777138"/>
    <lineage>
        <taxon>Bacteria</taxon>
        <taxon>Pseudomonadati</taxon>
        <taxon>Pseudomonadota</taxon>
        <taxon>Betaproteobacteria</taxon>
        <taxon>Burkholderiales</taxon>
        <taxon>Burkholderiaceae</taxon>
        <taxon>Caballeronia</taxon>
    </lineage>
</organism>
<feature type="transmembrane region" description="Helical" evidence="6">
    <location>
        <begin position="142"/>
        <end position="160"/>
    </location>
</feature>
<feature type="transmembrane region" description="Helical" evidence="6">
    <location>
        <begin position="21"/>
        <end position="41"/>
    </location>
</feature>
<keyword evidence="3 6" id="KW-0812">Transmembrane</keyword>
<keyword evidence="5 6" id="KW-0472">Membrane</keyword>
<dbReference type="InterPro" id="IPR037185">
    <property type="entry name" value="EmrE-like"/>
</dbReference>
<dbReference type="PANTHER" id="PTHR32322">
    <property type="entry name" value="INNER MEMBRANE TRANSPORTER"/>
    <property type="match status" value="1"/>
</dbReference>
<dbReference type="InterPro" id="IPR000620">
    <property type="entry name" value="EamA_dom"/>
</dbReference>
<evidence type="ECO:0000256" key="2">
    <source>
        <dbReference type="ARBA" id="ARBA00007362"/>
    </source>
</evidence>
<dbReference type="GO" id="GO:0016020">
    <property type="term" value="C:membrane"/>
    <property type="evidence" value="ECO:0007669"/>
    <property type="project" value="UniProtKB-SubCell"/>
</dbReference>
<comment type="caution">
    <text evidence="8">The sequence shown here is derived from an EMBL/GenBank/DDBJ whole genome shotgun (WGS) entry which is preliminary data.</text>
</comment>
<dbReference type="Proteomes" id="UP000054903">
    <property type="component" value="Unassembled WGS sequence"/>
</dbReference>
<evidence type="ECO:0000259" key="7">
    <source>
        <dbReference type="Pfam" id="PF00892"/>
    </source>
</evidence>
<reference evidence="8" key="1">
    <citation type="submission" date="2016-01" db="EMBL/GenBank/DDBJ databases">
        <authorList>
            <person name="Peeters C."/>
        </authorList>
    </citation>
    <scope>NUCLEOTIDE SEQUENCE</scope>
    <source>
        <strain evidence="8">LMG 29320</strain>
    </source>
</reference>
<feature type="transmembrane region" description="Helical" evidence="6">
    <location>
        <begin position="109"/>
        <end position="130"/>
    </location>
</feature>
<evidence type="ECO:0000256" key="4">
    <source>
        <dbReference type="ARBA" id="ARBA00022989"/>
    </source>
</evidence>
<dbReference type="RefSeq" id="WP_061134442.1">
    <property type="nucleotide sequence ID" value="NZ_FCNX02000004.1"/>
</dbReference>
<feature type="transmembrane region" description="Helical" evidence="6">
    <location>
        <begin position="230"/>
        <end position="249"/>
    </location>
</feature>
<protein>
    <submittedName>
        <fullName evidence="8">Multidrug DMT transporter permease</fullName>
    </submittedName>
</protein>
<feature type="transmembrane region" description="Helical" evidence="6">
    <location>
        <begin position="285"/>
        <end position="303"/>
    </location>
</feature>
<evidence type="ECO:0000313" key="8">
    <source>
        <dbReference type="EMBL" id="SAK59049.1"/>
    </source>
</evidence>
<evidence type="ECO:0000256" key="1">
    <source>
        <dbReference type="ARBA" id="ARBA00004141"/>
    </source>
</evidence>
<dbReference type="Pfam" id="PF00892">
    <property type="entry name" value="EamA"/>
    <property type="match status" value="2"/>
</dbReference>
<evidence type="ECO:0000256" key="6">
    <source>
        <dbReference type="SAM" id="Phobius"/>
    </source>
</evidence>
<dbReference type="EMBL" id="FCNX02000004">
    <property type="protein sequence ID" value="SAK59049.1"/>
    <property type="molecule type" value="Genomic_DNA"/>
</dbReference>
<accession>A0A158AMU0</accession>
<proteinExistence type="inferred from homology"/>